<name>A0A0F9C0S3_9ZZZZ</name>
<comment type="caution">
    <text evidence="1">The sequence shown here is derived from an EMBL/GenBank/DDBJ whole genome shotgun (WGS) entry which is preliminary data.</text>
</comment>
<sequence length="399" mass="43104">GLEIDEEIINKRIGREQVSLSALDSLIISGRVEQADALFGDLGIVNSLTPEKQREVRRRIQTVFASRKDILFEAQKAKAIEGAKLEARRENINLILADAGAPQVIGSGELATTTPFGEDATASADVQDAMRLFSASRRLILAGENGMANGLLSQARFIIENSPEIQREKELDKPISAELASEFGVPVGTTLRSVMSIIPRSPEEQAESRAVASARGKERIKGEEQISFIDEAETMVVDLLEEIETDPTIVGIGGSLRATGQTGLGVLSDLGGSKLADSARSIAFDNTDLGLDDVAKLFDSPTLSVLSIMENSIGLILARLRTPSGRIPVDVIKRSIDDVSLTGLKGSKQVQNRLNFVLQQLRRRSGAIEKRFDLPEKTQIGIPRFKVEGGKLVPIQGAE</sequence>
<accession>A0A0F9C0S3</accession>
<reference evidence="1" key="1">
    <citation type="journal article" date="2015" name="Nature">
        <title>Complex archaea that bridge the gap between prokaryotes and eukaryotes.</title>
        <authorList>
            <person name="Spang A."/>
            <person name="Saw J.H."/>
            <person name="Jorgensen S.L."/>
            <person name="Zaremba-Niedzwiedzka K."/>
            <person name="Martijn J."/>
            <person name="Lind A.E."/>
            <person name="van Eijk R."/>
            <person name="Schleper C."/>
            <person name="Guy L."/>
            <person name="Ettema T.J."/>
        </authorList>
    </citation>
    <scope>NUCLEOTIDE SEQUENCE</scope>
</reference>
<gene>
    <name evidence="1" type="ORF">LCGC14_2461780</name>
</gene>
<dbReference type="EMBL" id="LAZR01038345">
    <property type="protein sequence ID" value="KKL19807.1"/>
    <property type="molecule type" value="Genomic_DNA"/>
</dbReference>
<feature type="non-terminal residue" evidence="1">
    <location>
        <position position="1"/>
    </location>
</feature>
<dbReference type="AlphaFoldDB" id="A0A0F9C0S3"/>
<evidence type="ECO:0000313" key="1">
    <source>
        <dbReference type="EMBL" id="KKL19807.1"/>
    </source>
</evidence>
<proteinExistence type="predicted"/>
<organism evidence="1">
    <name type="scientific">marine sediment metagenome</name>
    <dbReference type="NCBI Taxonomy" id="412755"/>
    <lineage>
        <taxon>unclassified sequences</taxon>
        <taxon>metagenomes</taxon>
        <taxon>ecological metagenomes</taxon>
    </lineage>
</organism>
<protein>
    <submittedName>
        <fullName evidence="1">Uncharacterized protein</fullName>
    </submittedName>
</protein>